<dbReference type="Pfam" id="PF00990">
    <property type="entry name" value="GGDEF"/>
    <property type="match status" value="1"/>
</dbReference>
<proteinExistence type="predicted"/>
<dbReference type="NCBIfam" id="TIGR00254">
    <property type="entry name" value="GGDEF"/>
    <property type="match status" value="1"/>
</dbReference>
<dbReference type="Gene3D" id="3.30.450.20">
    <property type="entry name" value="PAS domain"/>
    <property type="match status" value="1"/>
</dbReference>
<evidence type="ECO:0000313" key="4">
    <source>
        <dbReference type="EMBL" id="MCS0591386.1"/>
    </source>
</evidence>
<dbReference type="GO" id="GO:0052621">
    <property type="term" value="F:diguanylate cyclase activity"/>
    <property type="evidence" value="ECO:0007669"/>
    <property type="project" value="UniProtKB-EC"/>
</dbReference>
<evidence type="ECO:0000256" key="1">
    <source>
        <dbReference type="SAM" id="MobiDB-lite"/>
    </source>
</evidence>
<dbReference type="InterPro" id="IPR029016">
    <property type="entry name" value="GAF-like_dom_sf"/>
</dbReference>
<dbReference type="InterPro" id="IPR043128">
    <property type="entry name" value="Rev_trsase/Diguanyl_cyclase"/>
</dbReference>
<dbReference type="CDD" id="cd01949">
    <property type="entry name" value="GGDEF"/>
    <property type="match status" value="1"/>
</dbReference>
<dbReference type="Gene3D" id="3.30.70.270">
    <property type="match status" value="1"/>
</dbReference>
<accession>A0ABT2AB04</accession>
<dbReference type="RefSeq" id="WP_258847155.1">
    <property type="nucleotide sequence ID" value="NZ_JANUGX010000026.1"/>
</dbReference>
<dbReference type="InterPro" id="IPR052163">
    <property type="entry name" value="DGC-Regulatory_Protein"/>
</dbReference>
<feature type="region of interest" description="Disordered" evidence="1">
    <location>
        <begin position="418"/>
        <end position="439"/>
    </location>
</feature>
<dbReference type="SMART" id="SM00267">
    <property type="entry name" value="GGDEF"/>
    <property type="match status" value="1"/>
</dbReference>
<dbReference type="PANTHER" id="PTHR46663:SF3">
    <property type="entry name" value="SLL0267 PROTEIN"/>
    <property type="match status" value="1"/>
</dbReference>
<dbReference type="Proteomes" id="UP001205560">
    <property type="component" value="Unassembled WGS sequence"/>
</dbReference>
<keyword evidence="4" id="KW-0548">Nucleotidyltransferase</keyword>
<evidence type="ECO:0000259" key="3">
    <source>
        <dbReference type="PROSITE" id="PS50887"/>
    </source>
</evidence>
<dbReference type="PROSITE" id="PS50887">
    <property type="entry name" value="GGDEF"/>
    <property type="match status" value="1"/>
</dbReference>
<dbReference type="Gene3D" id="3.30.450.40">
    <property type="match status" value="1"/>
</dbReference>
<reference evidence="4 5" key="1">
    <citation type="submission" date="2022-08" db="EMBL/GenBank/DDBJ databases">
        <title>Reclassification of Massilia species as members of the genera Telluria, Duganella, Pseudoduganella, Mokoshia gen. nov. and Zemynaea gen. nov. using orthogonal and non-orthogonal genome-based approaches.</title>
        <authorList>
            <person name="Bowman J.P."/>
        </authorList>
    </citation>
    <scope>NUCLEOTIDE SEQUENCE [LARGE SCALE GENOMIC DNA]</scope>
    <source>
        <strain evidence="4 5">LMG 28164</strain>
    </source>
</reference>
<dbReference type="PANTHER" id="PTHR46663">
    <property type="entry name" value="DIGUANYLATE CYCLASE DGCT-RELATED"/>
    <property type="match status" value="1"/>
</dbReference>
<feature type="domain" description="GGDEF" evidence="3">
    <location>
        <begin position="296"/>
        <end position="429"/>
    </location>
</feature>
<comment type="caution">
    <text evidence="4">The sequence shown here is derived from an EMBL/GenBank/DDBJ whole genome shotgun (WGS) entry which is preliminary data.</text>
</comment>
<dbReference type="Pfam" id="PF13426">
    <property type="entry name" value="PAS_9"/>
    <property type="match status" value="1"/>
</dbReference>
<feature type="domain" description="PAS" evidence="2">
    <location>
        <begin position="28"/>
        <end position="86"/>
    </location>
</feature>
<sequence length="439" mass="48437">MKSVGPTIMHPTIASLSSNIADLLLDVIFLINAAGIVVDVSTGCRQLLGYEPEQLKGRYLFDFVAEEDRTRTREEAARVQAGIERIGFENRYRRQDGSLVDIMWSARRIDALDLRIGVARDITTRKQAERRQATLYAISEAAHQAPDLPSLCGRIHAVLDELVGVAGMAVVIEDALGGSHAIYRSAAEGLWPTGSRAVRWADTLLPDGCMAIELRGQAGIVGGLLLRTRSGRPYPTLDRELLQFTAGQIGMALERKRLQDELLRHACHDELTGLPNRYLFFDRINTALSRAQRSGARMGLLYVDVDDFKQVNDRHGHAAGDLVLREVAARLARCARRTDTVARLGGDEFVLILEDLGTPHDAERITHQLLAEMAAPLLLDGAELHIRTSIGSALFPEHGTQIEALLKHADMNMYHRKRERKSAHAEETAERANTVAAAG</sequence>
<dbReference type="EC" id="2.7.7.65" evidence="4"/>
<dbReference type="CDD" id="cd00130">
    <property type="entry name" value="PAS"/>
    <property type="match status" value="1"/>
</dbReference>
<dbReference type="InterPro" id="IPR029787">
    <property type="entry name" value="Nucleotide_cyclase"/>
</dbReference>
<dbReference type="EMBL" id="JANUGX010000026">
    <property type="protein sequence ID" value="MCS0591386.1"/>
    <property type="molecule type" value="Genomic_DNA"/>
</dbReference>
<keyword evidence="4" id="KW-0808">Transferase</keyword>
<dbReference type="NCBIfam" id="TIGR00229">
    <property type="entry name" value="sensory_box"/>
    <property type="match status" value="1"/>
</dbReference>
<protein>
    <submittedName>
        <fullName evidence="4">Diguanylate cyclase</fullName>
        <ecNumber evidence="4">2.7.7.65</ecNumber>
    </submittedName>
</protein>
<dbReference type="SUPFAM" id="SSF55073">
    <property type="entry name" value="Nucleotide cyclase"/>
    <property type="match status" value="1"/>
</dbReference>
<evidence type="ECO:0000259" key="2">
    <source>
        <dbReference type="PROSITE" id="PS50112"/>
    </source>
</evidence>
<gene>
    <name evidence="4" type="ORF">NX782_19540</name>
</gene>
<dbReference type="InterPro" id="IPR035965">
    <property type="entry name" value="PAS-like_dom_sf"/>
</dbReference>
<organism evidence="4 5">
    <name type="scientific">Massilia norwichensis</name>
    <dbReference type="NCBI Taxonomy" id="1442366"/>
    <lineage>
        <taxon>Bacteria</taxon>
        <taxon>Pseudomonadati</taxon>
        <taxon>Pseudomonadota</taxon>
        <taxon>Betaproteobacteria</taxon>
        <taxon>Burkholderiales</taxon>
        <taxon>Oxalobacteraceae</taxon>
        <taxon>Telluria group</taxon>
        <taxon>Massilia</taxon>
    </lineage>
</organism>
<name>A0ABT2AB04_9BURK</name>
<dbReference type="InterPro" id="IPR000014">
    <property type="entry name" value="PAS"/>
</dbReference>
<dbReference type="SMART" id="SM00091">
    <property type="entry name" value="PAS"/>
    <property type="match status" value="1"/>
</dbReference>
<evidence type="ECO:0000313" key="5">
    <source>
        <dbReference type="Proteomes" id="UP001205560"/>
    </source>
</evidence>
<dbReference type="SUPFAM" id="SSF55785">
    <property type="entry name" value="PYP-like sensor domain (PAS domain)"/>
    <property type="match status" value="1"/>
</dbReference>
<dbReference type="InterPro" id="IPR000160">
    <property type="entry name" value="GGDEF_dom"/>
</dbReference>
<dbReference type="SUPFAM" id="SSF55781">
    <property type="entry name" value="GAF domain-like"/>
    <property type="match status" value="1"/>
</dbReference>
<dbReference type="PROSITE" id="PS50112">
    <property type="entry name" value="PAS"/>
    <property type="match status" value="1"/>
</dbReference>
<keyword evidence="5" id="KW-1185">Reference proteome</keyword>